<gene>
    <name evidence="2" type="ORF">GS429_00685</name>
</gene>
<evidence type="ECO:0000256" key="1">
    <source>
        <dbReference type="SAM" id="Phobius"/>
    </source>
</evidence>
<protein>
    <submittedName>
        <fullName evidence="2">Uncharacterized protein</fullName>
    </submittedName>
</protein>
<dbReference type="RefSeq" id="WP_201293922.1">
    <property type="nucleotide sequence ID" value="NZ_WUYX01000003.1"/>
</dbReference>
<dbReference type="EMBL" id="WUYX01000003">
    <property type="protein sequence ID" value="MXV60609.1"/>
    <property type="molecule type" value="Genomic_DNA"/>
</dbReference>
<feature type="transmembrane region" description="Helical" evidence="1">
    <location>
        <begin position="23"/>
        <end position="46"/>
    </location>
</feature>
<evidence type="ECO:0000313" key="2">
    <source>
        <dbReference type="EMBL" id="MXV60609.1"/>
    </source>
</evidence>
<accession>A0A6B0VJ26</accession>
<dbReference type="OrthoDB" id="186829at2157"/>
<dbReference type="AlphaFoldDB" id="A0A6B0VJ26"/>
<reference evidence="2 3" key="1">
    <citation type="submission" date="2020-01" db="EMBL/GenBank/DDBJ databases">
        <title>Natronorubrum sp. JWXQ-INN 674 isolated from Inner Mongolia Autonomous Region of China.</title>
        <authorList>
            <person name="Xue Q."/>
        </authorList>
    </citation>
    <scope>NUCLEOTIDE SEQUENCE [LARGE SCALE GENOMIC DNA]</scope>
    <source>
        <strain evidence="2 3">JWXQ-INN-674</strain>
    </source>
</reference>
<dbReference type="Proteomes" id="UP000434101">
    <property type="component" value="Unassembled WGS sequence"/>
</dbReference>
<keyword evidence="3" id="KW-1185">Reference proteome</keyword>
<organism evidence="2 3">
    <name type="scientific">Natronorubrum halalkaliphilum</name>
    <dbReference type="NCBI Taxonomy" id="2691917"/>
    <lineage>
        <taxon>Archaea</taxon>
        <taxon>Methanobacteriati</taxon>
        <taxon>Methanobacteriota</taxon>
        <taxon>Stenosarchaea group</taxon>
        <taxon>Halobacteria</taxon>
        <taxon>Halobacteriales</taxon>
        <taxon>Natrialbaceae</taxon>
        <taxon>Natronorubrum</taxon>
    </lineage>
</organism>
<evidence type="ECO:0000313" key="3">
    <source>
        <dbReference type="Proteomes" id="UP000434101"/>
    </source>
</evidence>
<keyword evidence="1" id="KW-1133">Transmembrane helix</keyword>
<keyword evidence="1" id="KW-0472">Membrane</keyword>
<name>A0A6B0VJ26_9EURY</name>
<keyword evidence="1" id="KW-0812">Transmembrane</keyword>
<comment type="caution">
    <text evidence="2">The sequence shown here is derived from an EMBL/GenBank/DDBJ whole genome shotgun (WGS) entry which is preliminary data.</text>
</comment>
<proteinExistence type="predicted"/>
<sequence>MTTFSIAFYRESKASASGLDPEAVHWIGTFAIVAAVVNSEGIVAIFRHRERAKR</sequence>